<evidence type="ECO:0000256" key="7">
    <source>
        <dbReference type="SAM" id="Phobius"/>
    </source>
</evidence>
<dbReference type="Proteomes" id="UP000270661">
    <property type="component" value="Unassembled WGS sequence"/>
</dbReference>
<name>A0A3M3EEI5_9PSED</name>
<keyword evidence="4 7" id="KW-1133">Transmembrane helix</keyword>
<evidence type="ECO:0000256" key="1">
    <source>
        <dbReference type="ARBA" id="ARBA00004141"/>
    </source>
</evidence>
<dbReference type="SUPFAM" id="SSF81452">
    <property type="entry name" value="Cytochrome c oxidase subunit III-like"/>
    <property type="match status" value="1"/>
</dbReference>
<feature type="transmembrane region" description="Helical" evidence="7">
    <location>
        <begin position="96"/>
        <end position="116"/>
    </location>
</feature>
<feature type="transmembrane region" description="Helical" evidence="7">
    <location>
        <begin position="62"/>
        <end position="84"/>
    </location>
</feature>
<evidence type="ECO:0000256" key="2">
    <source>
        <dbReference type="ARBA" id="ARBA00010581"/>
    </source>
</evidence>
<dbReference type="GeneID" id="55642844"/>
<dbReference type="OrthoDB" id="9810850at2"/>
<evidence type="ECO:0000259" key="8">
    <source>
        <dbReference type="PROSITE" id="PS50253"/>
    </source>
</evidence>
<feature type="transmembrane region" description="Helical" evidence="7">
    <location>
        <begin position="192"/>
        <end position="212"/>
    </location>
</feature>
<keyword evidence="10" id="KW-1185">Reference proteome</keyword>
<dbReference type="InterPro" id="IPR000298">
    <property type="entry name" value="Cyt_c_oxidase-like_su3"/>
</dbReference>
<evidence type="ECO:0000256" key="3">
    <source>
        <dbReference type="ARBA" id="ARBA00022692"/>
    </source>
</evidence>
<protein>
    <recommendedName>
        <fullName evidence="8">Heme-copper oxidase subunit III family profile domain-containing protein</fullName>
    </recommendedName>
</protein>
<comment type="subcellular location">
    <subcellularLocation>
        <location evidence="6">Cell membrane</location>
        <topology evidence="6">Multi-pass membrane protein</topology>
    </subcellularLocation>
    <subcellularLocation>
        <location evidence="1">Membrane</location>
        <topology evidence="1">Multi-pass membrane protein</topology>
    </subcellularLocation>
</comment>
<dbReference type="InterPro" id="IPR013833">
    <property type="entry name" value="Cyt_c_oxidase_su3_a-hlx"/>
</dbReference>
<gene>
    <name evidence="9" type="ORF">ALQ77_00733</name>
</gene>
<dbReference type="RefSeq" id="WP_024779664.1">
    <property type="nucleotide sequence ID" value="NZ_CP014262.1"/>
</dbReference>
<organism evidence="9 10">
    <name type="scientific">Pseudomonas corrugata</name>
    <dbReference type="NCBI Taxonomy" id="47879"/>
    <lineage>
        <taxon>Bacteria</taxon>
        <taxon>Pseudomonadati</taxon>
        <taxon>Pseudomonadota</taxon>
        <taxon>Gammaproteobacteria</taxon>
        <taxon>Pseudomonadales</taxon>
        <taxon>Pseudomonadaceae</taxon>
        <taxon>Pseudomonas</taxon>
    </lineage>
</organism>
<keyword evidence="5 7" id="KW-0472">Membrane</keyword>
<comment type="caution">
    <text evidence="9">The sequence shown here is derived from an EMBL/GenBank/DDBJ whole genome shotgun (WGS) entry which is preliminary data.</text>
</comment>
<feature type="transmembrane region" description="Helical" evidence="7">
    <location>
        <begin position="21"/>
        <end position="47"/>
    </location>
</feature>
<proteinExistence type="inferred from homology"/>
<dbReference type="Pfam" id="PF00510">
    <property type="entry name" value="COX3"/>
    <property type="match status" value="1"/>
</dbReference>
<dbReference type="GO" id="GO:0019646">
    <property type="term" value="P:aerobic electron transport chain"/>
    <property type="evidence" value="ECO:0007669"/>
    <property type="project" value="InterPro"/>
</dbReference>
<dbReference type="InterPro" id="IPR035973">
    <property type="entry name" value="Cyt_c_oxidase_su3-like_sf"/>
</dbReference>
<sequence length="215" mass="24328">MNRVDGRVSDPFQTDSQQREAAHLGMWLFLATELMMFGGLLFTIWYYRVAYEASVRTAVEHLHYLLGGANSALLLTSSFTMSLAIQAARQAKIVRLKGLVLLSIALATVFLGLKVYEYRSEYIEGLLPVLTSQAPLKAPQARLFMGLYFISTALHAIHIVIAIIVALGIWLRIHLGRLPLPQRISVMETFGFYWHTVDVIWIFLYPSLYLIGRPI</sequence>
<dbReference type="Gene3D" id="1.20.120.80">
    <property type="entry name" value="Cytochrome c oxidase, subunit III, four-helix bundle"/>
    <property type="match status" value="1"/>
</dbReference>
<dbReference type="GO" id="GO:0005886">
    <property type="term" value="C:plasma membrane"/>
    <property type="evidence" value="ECO:0007669"/>
    <property type="project" value="UniProtKB-SubCell"/>
</dbReference>
<feature type="domain" description="Heme-copper oxidase subunit III family profile" evidence="8">
    <location>
        <begin position="24"/>
        <end position="213"/>
    </location>
</feature>
<dbReference type="PANTHER" id="PTHR11403:SF6">
    <property type="entry name" value="NITRIC OXIDE REDUCTASE SUBUNIT E"/>
    <property type="match status" value="1"/>
</dbReference>
<dbReference type="KEGG" id="pcg:AXG94_00640"/>
<feature type="transmembrane region" description="Helical" evidence="7">
    <location>
        <begin position="145"/>
        <end position="171"/>
    </location>
</feature>
<evidence type="ECO:0000256" key="4">
    <source>
        <dbReference type="ARBA" id="ARBA00022989"/>
    </source>
</evidence>
<dbReference type="AlphaFoldDB" id="A0A3M3EEI5"/>
<dbReference type="STRING" id="47879.AXG94_00640"/>
<dbReference type="PROSITE" id="PS50253">
    <property type="entry name" value="COX3"/>
    <property type="match status" value="1"/>
</dbReference>
<comment type="similarity">
    <text evidence="2 6">Belongs to the cytochrome c oxidase subunit 3 family.</text>
</comment>
<evidence type="ECO:0000256" key="5">
    <source>
        <dbReference type="ARBA" id="ARBA00023136"/>
    </source>
</evidence>
<dbReference type="InterPro" id="IPR024791">
    <property type="entry name" value="Cyt_c/ubiquinol_Oxase_su3"/>
</dbReference>
<evidence type="ECO:0000313" key="9">
    <source>
        <dbReference type="EMBL" id="RMM47026.1"/>
    </source>
</evidence>
<dbReference type="EMBL" id="RBOJ01000089">
    <property type="protein sequence ID" value="RMM47026.1"/>
    <property type="molecule type" value="Genomic_DNA"/>
</dbReference>
<dbReference type="GO" id="GO:0004129">
    <property type="term" value="F:cytochrome-c oxidase activity"/>
    <property type="evidence" value="ECO:0007669"/>
    <property type="project" value="InterPro"/>
</dbReference>
<evidence type="ECO:0000313" key="10">
    <source>
        <dbReference type="Proteomes" id="UP000270661"/>
    </source>
</evidence>
<evidence type="ECO:0000256" key="6">
    <source>
        <dbReference type="RuleBase" id="RU003376"/>
    </source>
</evidence>
<reference evidence="9 10" key="1">
    <citation type="submission" date="2018-08" db="EMBL/GenBank/DDBJ databases">
        <title>Recombination of ecologically and evolutionarily significant loci maintains genetic cohesion in the Pseudomonas syringae species complex.</title>
        <authorList>
            <person name="Dillon M."/>
            <person name="Thakur S."/>
            <person name="Almeida R.N.D."/>
            <person name="Weir B.S."/>
            <person name="Guttman D.S."/>
        </authorList>
    </citation>
    <scope>NUCLEOTIDE SEQUENCE [LARGE SCALE GENOMIC DNA]</scope>
    <source>
        <strain evidence="9 10">NCPPB2445</strain>
    </source>
</reference>
<accession>A0A3M3EEI5</accession>
<keyword evidence="3 6" id="KW-0812">Transmembrane</keyword>
<dbReference type="PANTHER" id="PTHR11403">
    <property type="entry name" value="CYTOCHROME C OXIDASE SUBUNIT III"/>
    <property type="match status" value="1"/>
</dbReference>